<feature type="chain" id="PRO_5044301230" description="Glycoside hydrolase family 5 domain-containing protein" evidence="8">
    <location>
        <begin position="20"/>
        <end position="837"/>
    </location>
</feature>
<keyword evidence="3" id="KW-0136">Cellulose degradation</keyword>
<sequence>MRSVQASFLLSLLPCATDGAPLPADYWTEGSQIFTNAFGAARERTPLKIKGVSWFGLDSRPCQIGGLGELSVRSGAAWLRAHGFNAVRVPLAVDALLSSDPSAGCMPPELTQPLLSGGAETTFVSVGAKRGSINYSEKNKAYVGLSYLGMLKQFVSDLGEHGLLVMLDLHAMAAGKWPDSGRVGTEGAELLESAWRLLARELGGAEYWNVFGADLKNEPHGMFWGPLGGDECEQDDESFRDRDGDGCVQYAQAEDPDRVCGLPGYEGSCDRCCAACAFASRCGTDERDFLEYYASEDRWDTLAAKLGNVVLDLAPRWLVVVEGVGHCMDSAEQGGSCEVPSSVGQDFKTSTWWGENLQAATRYPIELRLPRKLVYSPHVYGPSVSSQPYFNSQSFPQNMPAIWRTQWSTLPKLASSPVPILIGEWGGQYEGKDAQWQDALASFVRDEANQISGSFYWSFNPESGDTGGLLLSWTGSGDAGTANQAKVHMLEAVPSTPTLTSSERRPDLFSGLVLPPAPTSKLAQVAPPPLDYSPPPTPTPYNTKLMFNYDEDSSLPITDSPTESPSTWQDPEVMNSIRVVGPAGDHYEGSYDEGESDSLDGSSNDVVDELEATPAPSSSCTYECYLPYVVGAMALVTLSVGLWKWMCTRTGVAFSAKGQGASWDRLPTRETDDRDRDNAAQLEQEEAPIRKSLSALKGFSPMLMMDDALNAANDEADDFATIGGRFTPSERPLSQGSSGYGMSSNPGPRKTQESCCLSKLDRPCQAPQRSSSHDEMEPHVHGAHPVQRECQATPQQLHIPQPRSYVVQAASSQCRGAISLREQFEARRLEDDALEAV</sequence>
<evidence type="ECO:0000256" key="5">
    <source>
        <dbReference type="ARBA" id="ARBA00023295"/>
    </source>
</evidence>
<feature type="region of interest" description="Disordered" evidence="7">
    <location>
        <begin position="518"/>
        <end position="605"/>
    </location>
</feature>
<gene>
    <name evidence="10" type="ORF">AB1Y20_016962</name>
</gene>
<feature type="region of interest" description="Disordered" evidence="7">
    <location>
        <begin position="726"/>
        <end position="754"/>
    </location>
</feature>
<feature type="compositionally biased region" description="Polar residues" evidence="7">
    <location>
        <begin position="555"/>
        <end position="569"/>
    </location>
</feature>
<dbReference type="GO" id="GO:0004553">
    <property type="term" value="F:hydrolase activity, hydrolyzing O-glycosyl compounds"/>
    <property type="evidence" value="ECO:0007669"/>
    <property type="project" value="InterPro"/>
</dbReference>
<evidence type="ECO:0000256" key="1">
    <source>
        <dbReference type="ARBA" id="ARBA00005641"/>
    </source>
</evidence>
<dbReference type="InterPro" id="IPR017853">
    <property type="entry name" value="GH"/>
</dbReference>
<keyword evidence="2" id="KW-0378">Hydrolase</keyword>
<comment type="similarity">
    <text evidence="1">Belongs to the glycosyl hydrolase 5 (cellulase A) family.</text>
</comment>
<protein>
    <recommendedName>
        <fullName evidence="9">Glycoside hydrolase family 5 domain-containing protein</fullName>
    </recommendedName>
</protein>
<feature type="signal peptide" evidence="8">
    <location>
        <begin position="1"/>
        <end position="19"/>
    </location>
</feature>
<evidence type="ECO:0000256" key="2">
    <source>
        <dbReference type="ARBA" id="ARBA00022801"/>
    </source>
</evidence>
<keyword evidence="6" id="KW-0624">Polysaccharide degradation</keyword>
<dbReference type="PANTHER" id="PTHR35923:SF2">
    <property type="entry name" value="ENDOGLUCANASE"/>
    <property type="match status" value="1"/>
</dbReference>
<dbReference type="PANTHER" id="PTHR35923">
    <property type="entry name" value="MAJOR EXTRACELLULAR ENDOGLUCANASE"/>
    <property type="match status" value="1"/>
</dbReference>
<dbReference type="SUPFAM" id="SSF51445">
    <property type="entry name" value="(Trans)glycosidases"/>
    <property type="match status" value="1"/>
</dbReference>
<evidence type="ECO:0000256" key="4">
    <source>
        <dbReference type="ARBA" id="ARBA00023277"/>
    </source>
</evidence>
<keyword evidence="4" id="KW-0119">Carbohydrate metabolism</keyword>
<dbReference type="Pfam" id="PF00150">
    <property type="entry name" value="Cellulase"/>
    <property type="match status" value="2"/>
</dbReference>
<evidence type="ECO:0000256" key="3">
    <source>
        <dbReference type="ARBA" id="ARBA00023001"/>
    </source>
</evidence>
<feature type="compositionally biased region" description="Polar residues" evidence="7">
    <location>
        <begin position="732"/>
        <end position="746"/>
    </location>
</feature>
<feature type="region of interest" description="Disordered" evidence="7">
    <location>
        <begin position="658"/>
        <end position="683"/>
    </location>
</feature>
<keyword evidence="8" id="KW-0732">Signal</keyword>
<dbReference type="Gene3D" id="3.20.20.80">
    <property type="entry name" value="Glycosidases"/>
    <property type="match status" value="1"/>
</dbReference>
<dbReference type="InterPro" id="IPR001547">
    <property type="entry name" value="Glyco_hydro_5"/>
</dbReference>
<evidence type="ECO:0000256" key="8">
    <source>
        <dbReference type="SAM" id="SignalP"/>
    </source>
</evidence>
<proteinExistence type="inferred from homology"/>
<reference evidence="10 11" key="1">
    <citation type="journal article" date="2024" name="Science">
        <title>Giant polyketide synthase enzymes in the biosynthesis of giant marine polyether toxins.</title>
        <authorList>
            <person name="Fallon T.R."/>
            <person name="Shende V.V."/>
            <person name="Wierzbicki I.H."/>
            <person name="Pendleton A.L."/>
            <person name="Watervoot N.F."/>
            <person name="Auber R.P."/>
            <person name="Gonzalez D.J."/>
            <person name="Wisecaver J.H."/>
            <person name="Moore B.S."/>
        </authorList>
    </citation>
    <scope>NUCLEOTIDE SEQUENCE [LARGE SCALE GENOMIC DNA]</scope>
    <source>
        <strain evidence="10 11">12B1</strain>
    </source>
</reference>
<dbReference type="Proteomes" id="UP001515480">
    <property type="component" value="Unassembled WGS sequence"/>
</dbReference>
<dbReference type="GO" id="GO:0030245">
    <property type="term" value="P:cellulose catabolic process"/>
    <property type="evidence" value="ECO:0007669"/>
    <property type="project" value="UniProtKB-KW"/>
</dbReference>
<evidence type="ECO:0000259" key="9">
    <source>
        <dbReference type="Pfam" id="PF00150"/>
    </source>
</evidence>
<feature type="domain" description="Glycoside hydrolase family 5" evidence="9">
    <location>
        <begin position="296"/>
        <end position="462"/>
    </location>
</feature>
<accession>A0AB34IBE8</accession>
<evidence type="ECO:0000256" key="7">
    <source>
        <dbReference type="SAM" id="MobiDB-lite"/>
    </source>
</evidence>
<keyword evidence="5" id="KW-0326">Glycosidase</keyword>
<dbReference type="AlphaFoldDB" id="A0AB34IBE8"/>
<name>A0AB34IBE8_PRYPA</name>
<feature type="compositionally biased region" description="Pro residues" evidence="7">
    <location>
        <begin position="526"/>
        <end position="539"/>
    </location>
</feature>
<evidence type="ECO:0000313" key="11">
    <source>
        <dbReference type="Proteomes" id="UP001515480"/>
    </source>
</evidence>
<feature type="compositionally biased region" description="Basic and acidic residues" evidence="7">
    <location>
        <begin position="666"/>
        <end position="678"/>
    </location>
</feature>
<evidence type="ECO:0000313" key="10">
    <source>
        <dbReference type="EMBL" id="KAL1495602.1"/>
    </source>
</evidence>
<comment type="caution">
    <text evidence="10">The sequence shown here is derived from an EMBL/GenBank/DDBJ whole genome shotgun (WGS) entry which is preliminary data.</text>
</comment>
<dbReference type="EMBL" id="JBGBPQ010000032">
    <property type="protein sequence ID" value="KAL1495602.1"/>
    <property type="molecule type" value="Genomic_DNA"/>
</dbReference>
<evidence type="ECO:0000256" key="6">
    <source>
        <dbReference type="ARBA" id="ARBA00023326"/>
    </source>
</evidence>
<feature type="domain" description="Glycoside hydrolase family 5" evidence="9">
    <location>
        <begin position="79"/>
        <end position="222"/>
    </location>
</feature>
<keyword evidence="11" id="KW-1185">Reference proteome</keyword>
<organism evidence="10 11">
    <name type="scientific">Prymnesium parvum</name>
    <name type="common">Toxic golden alga</name>
    <dbReference type="NCBI Taxonomy" id="97485"/>
    <lineage>
        <taxon>Eukaryota</taxon>
        <taxon>Haptista</taxon>
        <taxon>Haptophyta</taxon>
        <taxon>Prymnesiophyceae</taxon>
        <taxon>Prymnesiales</taxon>
        <taxon>Prymnesiaceae</taxon>
        <taxon>Prymnesium</taxon>
    </lineage>
</organism>